<proteinExistence type="inferred from homology"/>
<evidence type="ECO:0000256" key="6">
    <source>
        <dbReference type="ARBA" id="ARBA00022824"/>
    </source>
</evidence>
<feature type="transmembrane region" description="Helical" evidence="10">
    <location>
        <begin position="458"/>
        <end position="479"/>
    </location>
</feature>
<evidence type="ECO:0000313" key="12">
    <source>
        <dbReference type="Proteomes" id="UP001439008"/>
    </source>
</evidence>
<evidence type="ECO:0000256" key="8">
    <source>
        <dbReference type="ARBA" id="ARBA00023136"/>
    </source>
</evidence>
<comment type="similarity">
    <text evidence="3">Belongs to the PIGS family.</text>
</comment>
<keyword evidence="6" id="KW-0256">Endoplasmic reticulum</keyword>
<dbReference type="Proteomes" id="UP001439008">
    <property type="component" value="Unassembled WGS sequence"/>
</dbReference>
<reference evidence="11 12" key="1">
    <citation type="journal article" date="2024" name="BMC Biol.">
        <title>Comparative genomics of Ascetosporea gives new insight into the evolutionary basis for animal parasitism in Rhizaria.</title>
        <authorList>
            <person name="Hiltunen Thoren M."/>
            <person name="Onut-Brannstrom I."/>
            <person name="Alfjorden A."/>
            <person name="Peckova H."/>
            <person name="Swords F."/>
            <person name="Hooper C."/>
            <person name="Holzer A.S."/>
            <person name="Bass D."/>
            <person name="Burki F."/>
        </authorList>
    </citation>
    <scope>NUCLEOTIDE SEQUENCE [LARGE SCALE GENOMIC DNA]</scope>
    <source>
        <strain evidence="11">20-A016</strain>
    </source>
</reference>
<name>A0ABV2AJL3_9EUKA</name>
<dbReference type="Pfam" id="PF10510">
    <property type="entry name" value="PIG-S"/>
    <property type="match status" value="1"/>
</dbReference>
<organism evidence="11 12">
    <name type="scientific">Bonamia ostreae</name>
    <dbReference type="NCBI Taxonomy" id="126728"/>
    <lineage>
        <taxon>Eukaryota</taxon>
        <taxon>Sar</taxon>
        <taxon>Rhizaria</taxon>
        <taxon>Endomyxa</taxon>
        <taxon>Ascetosporea</taxon>
        <taxon>Haplosporida</taxon>
        <taxon>Bonamia</taxon>
    </lineage>
</organism>
<keyword evidence="12" id="KW-1185">Reference proteome</keyword>
<evidence type="ECO:0000313" key="11">
    <source>
        <dbReference type="EMBL" id="MES1919432.1"/>
    </source>
</evidence>
<evidence type="ECO:0000256" key="4">
    <source>
        <dbReference type="ARBA" id="ARBA00022502"/>
    </source>
</evidence>
<feature type="transmembrane region" description="Helical" evidence="10">
    <location>
        <begin position="6"/>
        <end position="25"/>
    </location>
</feature>
<dbReference type="InterPro" id="IPR019540">
    <property type="entry name" value="PtdIno-glycan_biosynth_class_S"/>
</dbReference>
<evidence type="ECO:0000256" key="3">
    <source>
        <dbReference type="ARBA" id="ARBA00005316"/>
    </source>
</evidence>
<comment type="subcellular location">
    <subcellularLocation>
        <location evidence="1">Endoplasmic reticulum membrane</location>
        <topology evidence="1">Multi-pass membrane protein</topology>
    </subcellularLocation>
</comment>
<keyword evidence="4" id="KW-0337">GPI-anchor biosynthesis</keyword>
<evidence type="ECO:0000256" key="5">
    <source>
        <dbReference type="ARBA" id="ARBA00022692"/>
    </source>
</evidence>
<keyword evidence="9" id="KW-0325">Glycoprotein</keyword>
<sequence length="488" mass="57176">MARSFFLYSFLTIYTIYIIIGIKFLKVHREKLPETAKLKKSFNVPLDINLHFIGFTGNFVKDVDTQSQKLSLFINEKAKKNLLVKMHFFTSKEIPNKKLEGINNFYVVTNKESSRKFQNINSTWTLLEDSSAILKIDQNFEIGRFWDDFVDFLKNKIFLTKNKTTVNNSKTFDLLNENKYIFSFSLLNSLPSDLVFTWNFDDIYQKYLRTFLDKMSFLDIKIDAQIKNYGQISKNRYLFDSKDSKFYLKKKNLNSFIGKTRWNSKSLDPEYQTVNFLVFVPPLEKQPLEIRTTKNKAKAFIVPKWGGVTIWNVPKSARSQCKNNICFVQSEEFLPQMETFAYQIRLMLGLEDNGGANGFNEMELQAICIERILRNIKKFKEKIFSLYTQFDTLQQLPIRKEVSLLIRKSMDHYENAEKECAESDLKNCLKSSMSALELISKAYFDSSIVSKLYFSTEYVLTIFAPYLIIATIPVLKAVFADVKKWMRN</sequence>
<evidence type="ECO:0000256" key="10">
    <source>
        <dbReference type="SAM" id="Phobius"/>
    </source>
</evidence>
<evidence type="ECO:0000256" key="2">
    <source>
        <dbReference type="ARBA" id="ARBA00004687"/>
    </source>
</evidence>
<dbReference type="EMBL" id="JBDODL010000288">
    <property type="protein sequence ID" value="MES1919432.1"/>
    <property type="molecule type" value="Genomic_DNA"/>
</dbReference>
<comment type="pathway">
    <text evidence="2">Glycolipid biosynthesis; glycosylphosphatidylinositol-anchor biosynthesis.</text>
</comment>
<dbReference type="PANTHER" id="PTHR21072:SF13">
    <property type="entry name" value="GPI TRANSAMIDASE COMPONENT PIG-S"/>
    <property type="match status" value="1"/>
</dbReference>
<keyword evidence="8 10" id="KW-0472">Membrane</keyword>
<accession>A0ABV2AJL3</accession>
<evidence type="ECO:0000256" key="1">
    <source>
        <dbReference type="ARBA" id="ARBA00004477"/>
    </source>
</evidence>
<keyword evidence="7 10" id="KW-1133">Transmembrane helix</keyword>
<comment type="caution">
    <text evidence="11">The sequence shown here is derived from an EMBL/GenBank/DDBJ whole genome shotgun (WGS) entry which is preliminary data.</text>
</comment>
<evidence type="ECO:0000256" key="9">
    <source>
        <dbReference type="ARBA" id="ARBA00023180"/>
    </source>
</evidence>
<dbReference type="PANTHER" id="PTHR21072">
    <property type="entry name" value="GPI TRANSAMIDASE COMPONENT PIG-S"/>
    <property type="match status" value="1"/>
</dbReference>
<evidence type="ECO:0000256" key="7">
    <source>
        <dbReference type="ARBA" id="ARBA00022989"/>
    </source>
</evidence>
<keyword evidence="5 10" id="KW-0812">Transmembrane</keyword>
<protein>
    <submittedName>
        <fullName evidence="11">GPI transamidase component</fullName>
    </submittedName>
</protein>
<gene>
    <name evidence="11" type="primary">GPI17</name>
    <name evidence="11" type="ORF">MHBO_001269</name>
</gene>